<proteinExistence type="predicted"/>
<gene>
    <name evidence="2" type="ORF">BJ322DRAFT_219253</name>
</gene>
<reference evidence="2" key="1">
    <citation type="journal article" date="2020" name="Nat. Commun.">
        <title>Large-scale genome sequencing of mycorrhizal fungi provides insights into the early evolution of symbiotic traits.</title>
        <authorList>
            <person name="Miyauchi S."/>
            <person name="Kiss E."/>
            <person name="Kuo A."/>
            <person name="Drula E."/>
            <person name="Kohler A."/>
            <person name="Sanchez-Garcia M."/>
            <person name="Morin E."/>
            <person name="Andreopoulos B."/>
            <person name="Barry K.W."/>
            <person name="Bonito G."/>
            <person name="Buee M."/>
            <person name="Carver A."/>
            <person name="Chen C."/>
            <person name="Cichocki N."/>
            <person name="Clum A."/>
            <person name="Culley D."/>
            <person name="Crous P.W."/>
            <person name="Fauchery L."/>
            <person name="Girlanda M."/>
            <person name="Hayes R.D."/>
            <person name="Keri Z."/>
            <person name="LaButti K."/>
            <person name="Lipzen A."/>
            <person name="Lombard V."/>
            <person name="Magnuson J."/>
            <person name="Maillard F."/>
            <person name="Murat C."/>
            <person name="Nolan M."/>
            <person name="Ohm R.A."/>
            <person name="Pangilinan J."/>
            <person name="Pereira M.F."/>
            <person name="Perotto S."/>
            <person name="Peter M."/>
            <person name="Pfister S."/>
            <person name="Riley R."/>
            <person name="Sitrit Y."/>
            <person name="Stielow J.B."/>
            <person name="Szollosi G."/>
            <person name="Zifcakova L."/>
            <person name="Stursova M."/>
            <person name="Spatafora J.W."/>
            <person name="Tedersoo L."/>
            <person name="Vaario L.M."/>
            <person name="Yamada A."/>
            <person name="Yan M."/>
            <person name="Wang P."/>
            <person name="Xu J."/>
            <person name="Bruns T."/>
            <person name="Baldrian P."/>
            <person name="Vilgalys R."/>
            <person name="Dunand C."/>
            <person name="Henrissat B."/>
            <person name="Grigoriev I.V."/>
            <person name="Hibbett D."/>
            <person name="Nagy L.G."/>
            <person name="Martin F.M."/>
        </authorList>
    </citation>
    <scope>NUCLEOTIDE SEQUENCE</scope>
    <source>
        <strain evidence="2">UH-Tt-Lm1</strain>
    </source>
</reference>
<name>A0A9P6H9J8_9AGAM</name>
<evidence type="ECO:0000313" key="2">
    <source>
        <dbReference type="EMBL" id="KAF9782408.1"/>
    </source>
</evidence>
<dbReference type="EMBL" id="WIUZ02000012">
    <property type="protein sequence ID" value="KAF9782408.1"/>
    <property type="molecule type" value="Genomic_DNA"/>
</dbReference>
<evidence type="ECO:0000256" key="1">
    <source>
        <dbReference type="SAM" id="MobiDB-lite"/>
    </source>
</evidence>
<organism evidence="2 3">
    <name type="scientific">Thelephora terrestris</name>
    <dbReference type="NCBI Taxonomy" id="56493"/>
    <lineage>
        <taxon>Eukaryota</taxon>
        <taxon>Fungi</taxon>
        <taxon>Dikarya</taxon>
        <taxon>Basidiomycota</taxon>
        <taxon>Agaricomycotina</taxon>
        <taxon>Agaricomycetes</taxon>
        <taxon>Thelephorales</taxon>
        <taxon>Thelephoraceae</taxon>
        <taxon>Thelephora</taxon>
    </lineage>
</organism>
<evidence type="ECO:0000313" key="3">
    <source>
        <dbReference type="Proteomes" id="UP000736335"/>
    </source>
</evidence>
<keyword evidence="3" id="KW-1185">Reference proteome</keyword>
<dbReference type="Proteomes" id="UP000736335">
    <property type="component" value="Unassembled WGS sequence"/>
</dbReference>
<sequence>MAVTQPRNPVRLRQLSQAGNPYETANVCKIPGGPQPFPLLSGPFPFPTLLAVCAKPFQIKATDLQRTPVYPCHLPIQWWPSPTSSTVDATGVSPRAVRPPGHALCLMCRLNRPRSCLRAFLIVNTSPYPSLDPSRPIDDPSHDNGTHPTFGTTLSSRPPSSPL</sequence>
<accession>A0A9P6H9J8</accession>
<dbReference type="AlphaFoldDB" id="A0A9P6H9J8"/>
<protein>
    <submittedName>
        <fullName evidence="2">Uncharacterized protein</fullName>
    </submittedName>
</protein>
<feature type="compositionally biased region" description="Basic and acidic residues" evidence="1">
    <location>
        <begin position="135"/>
        <end position="145"/>
    </location>
</feature>
<feature type="region of interest" description="Disordered" evidence="1">
    <location>
        <begin position="131"/>
        <end position="163"/>
    </location>
</feature>
<comment type="caution">
    <text evidence="2">The sequence shown here is derived from an EMBL/GenBank/DDBJ whole genome shotgun (WGS) entry which is preliminary data.</text>
</comment>
<reference evidence="2" key="2">
    <citation type="submission" date="2020-11" db="EMBL/GenBank/DDBJ databases">
        <authorList>
            <consortium name="DOE Joint Genome Institute"/>
            <person name="Kuo A."/>
            <person name="Miyauchi S."/>
            <person name="Kiss E."/>
            <person name="Drula E."/>
            <person name="Kohler A."/>
            <person name="Sanchez-Garcia M."/>
            <person name="Andreopoulos B."/>
            <person name="Barry K.W."/>
            <person name="Bonito G."/>
            <person name="Buee M."/>
            <person name="Carver A."/>
            <person name="Chen C."/>
            <person name="Cichocki N."/>
            <person name="Clum A."/>
            <person name="Culley D."/>
            <person name="Crous P.W."/>
            <person name="Fauchery L."/>
            <person name="Girlanda M."/>
            <person name="Hayes R."/>
            <person name="Keri Z."/>
            <person name="Labutti K."/>
            <person name="Lipzen A."/>
            <person name="Lombard V."/>
            <person name="Magnuson J."/>
            <person name="Maillard F."/>
            <person name="Morin E."/>
            <person name="Murat C."/>
            <person name="Nolan M."/>
            <person name="Ohm R."/>
            <person name="Pangilinan J."/>
            <person name="Pereira M."/>
            <person name="Perotto S."/>
            <person name="Peter M."/>
            <person name="Riley R."/>
            <person name="Sitrit Y."/>
            <person name="Stielow B."/>
            <person name="Szollosi G."/>
            <person name="Zifcakova L."/>
            <person name="Stursova M."/>
            <person name="Spatafora J.W."/>
            <person name="Tedersoo L."/>
            <person name="Vaario L.-M."/>
            <person name="Yamada A."/>
            <person name="Yan M."/>
            <person name="Wang P."/>
            <person name="Xu J."/>
            <person name="Bruns T."/>
            <person name="Baldrian P."/>
            <person name="Vilgalys R."/>
            <person name="Henrissat B."/>
            <person name="Grigoriev I.V."/>
            <person name="Hibbett D."/>
            <person name="Nagy L.G."/>
            <person name="Martin F.M."/>
        </authorList>
    </citation>
    <scope>NUCLEOTIDE SEQUENCE</scope>
    <source>
        <strain evidence="2">UH-Tt-Lm1</strain>
    </source>
</reference>